<dbReference type="SUPFAM" id="SSF51735">
    <property type="entry name" value="NAD(P)-binding Rossmann-fold domains"/>
    <property type="match status" value="1"/>
</dbReference>
<organism evidence="3 4">
    <name type="scientific">Winogradskya humida</name>
    <dbReference type="NCBI Taxonomy" id="113566"/>
    <lineage>
        <taxon>Bacteria</taxon>
        <taxon>Bacillati</taxon>
        <taxon>Actinomycetota</taxon>
        <taxon>Actinomycetes</taxon>
        <taxon>Micromonosporales</taxon>
        <taxon>Micromonosporaceae</taxon>
        <taxon>Winogradskya</taxon>
    </lineage>
</organism>
<name>A0ABQ4A5R1_9ACTN</name>
<dbReference type="PRINTS" id="PR00081">
    <property type="entry name" value="GDHRDH"/>
</dbReference>
<dbReference type="Pfam" id="PF00106">
    <property type="entry name" value="adh_short"/>
    <property type="match status" value="1"/>
</dbReference>
<dbReference type="InterPro" id="IPR002347">
    <property type="entry name" value="SDR_fam"/>
</dbReference>
<gene>
    <name evidence="3" type="ORF">Ahu01nite_092820</name>
</gene>
<reference evidence="3 4" key="1">
    <citation type="submission" date="2021-01" db="EMBL/GenBank/DDBJ databases">
        <title>Whole genome shotgun sequence of Actinoplanes humidus NBRC 14915.</title>
        <authorList>
            <person name="Komaki H."/>
            <person name="Tamura T."/>
        </authorList>
    </citation>
    <scope>NUCLEOTIDE SEQUENCE [LARGE SCALE GENOMIC DNA]</scope>
    <source>
        <strain evidence="3 4">NBRC 14915</strain>
    </source>
</reference>
<keyword evidence="2" id="KW-0560">Oxidoreductase</keyword>
<evidence type="ECO:0000256" key="2">
    <source>
        <dbReference type="ARBA" id="ARBA00023002"/>
    </source>
</evidence>
<evidence type="ECO:0000313" key="3">
    <source>
        <dbReference type="EMBL" id="GIE26180.1"/>
    </source>
</evidence>
<accession>A0ABQ4A5R1</accession>
<evidence type="ECO:0000256" key="1">
    <source>
        <dbReference type="ARBA" id="ARBA00006484"/>
    </source>
</evidence>
<sequence>MTPSAAWIITGPTAGIGRRTALELATHGTVVLAGRNRAKLDDVAQEIRARGGHAVPVVADLSDVTSARRAAGEIAALGLPLAGLVNNAGIMAMRPFTSAQGWDGVFATDHLGPFALTESLIPHLPDGANVVFVVSAVEDPERKPAVTAGFRGSRYISAEASARGEWLPGGSKLPGGDAYATSKQGNLATVLAFARETPRLRFNAVEPGFSPGSDLGRDANIALRVLSKYVLSPIAPMIKYWSNPKTAGRVITTVLTDPATGTGGYYDENGRTMRGSTQVSDPAFQDRYVAETRVLLNGVG</sequence>
<dbReference type="InterPro" id="IPR036291">
    <property type="entry name" value="NAD(P)-bd_dom_sf"/>
</dbReference>
<protein>
    <submittedName>
        <fullName evidence="3">Short-chain dehydrogenase</fullName>
    </submittedName>
</protein>
<dbReference type="EMBL" id="BOMN01000139">
    <property type="protein sequence ID" value="GIE26180.1"/>
    <property type="molecule type" value="Genomic_DNA"/>
</dbReference>
<keyword evidence="4" id="KW-1185">Reference proteome</keyword>
<comment type="caution">
    <text evidence="3">The sequence shown here is derived from an EMBL/GenBank/DDBJ whole genome shotgun (WGS) entry which is preliminary data.</text>
</comment>
<dbReference type="PANTHER" id="PTHR24320">
    <property type="entry name" value="RETINOL DEHYDROGENASE"/>
    <property type="match status" value="1"/>
</dbReference>
<comment type="similarity">
    <text evidence="1">Belongs to the short-chain dehydrogenases/reductases (SDR) family.</text>
</comment>
<dbReference type="Gene3D" id="3.40.50.720">
    <property type="entry name" value="NAD(P)-binding Rossmann-like Domain"/>
    <property type="match status" value="1"/>
</dbReference>
<dbReference type="RefSeq" id="WP_203843094.1">
    <property type="nucleotide sequence ID" value="NZ_BAAATV010000018.1"/>
</dbReference>
<dbReference type="Proteomes" id="UP000603200">
    <property type="component" value="Unassembled WGS sequence"/>
</dbReference>
<dbReference type="PANTHER" id="PTHR24320:SF152">
    <property type="entry name" value="SHORT-CHAIN DEHYDROGENASE_REDUCTASE FAMILY PROTEIN"/>
    <property type="match status" value="1"/>
</dbReference>
<evidence type="ECO:0000313" key="4">
    <source>
        <dbReference type="Proteomes" id="UP000603200"/>
    </source>
</evidence>
<proteinExistence type="inferred from homology"/>